<dbReference type="GO" id="GO:0004519">
    <property type="term" value="F:endonuclease activity"/>
    <property type="evidence" value="ECO:0007669"/>
    <property type="project" value="UniProtKB-KW"/>
</dbReference>
<evidence type="ECO:0000313" key="2">
    <source>
        <dbReference type="EMBL" id="MBD2695069.1"/>
    </source>
</evidence>
<keyword evidence="2" id="KW-0255">Endonuclease</keyword>
<keyword evidence="2" id="KW-0540">Nuclease</keyword>
<reference evidence="2 3" key="1">
    <citation type="journal article" date="2020" name="ISME J.">
        <title>Comparative genomics reveals insights into cyanobacterial evolution and habitat adaptation.</title>
        <authorList>
            <person name="Chen M.Y."/>
            <person name="Teng W.K."/>
            <person name="Zhao L."/>
            <person name="Hu C.X."/>
            <person name="Zhou Y.K."/>
            <person name="Han B.P."/>
            <person name="Song L.R."/>
            <person name="Shu W.S."/>
        </authorList>
    </citation>
    <scope>NUCLEOTIDE SEQUENCE [LARGE SCALE GENOMIC DNA]</scope>
    <source>
        <strain evidence="2 3">FACHB-362</strain>
    </source>
</reference>
<evidence type="ECO:0000259" key="1">
    <source>
        <dbReference type="SMART" id="SM00507"/>
    </source>
</evidence>
<protein>
    <submittedName>
        <fullName evidence="2">HNH endonuclease</fullName>
    </submittedName>
</protein>
<feature type="domain" description="HNH nuclease" evidence="1">
    <location>
        <begin position="11"/>
        <end position="64"/>
    </location>
</feature>
<organism evidence="2 3">
    <name type="scientific">Anabaena catenula FACHB-362</name>
    <dbReference type="NCBI Taxonomy" id="2692877"/>
    <lineage>
        <taxon>Bacteria</taxon>
        <taxon>Bacillati</taxon>
        <taxon>Cyanobacteriota</taxon>
        <taxon>Cyanophyceae</taxon>
        <taxon>Nostocales</taxon>
        <taxon>Nostocaceae</taxon>
        <taxon>Anabaena</taxon>
    </lineage>
</organism>
<sequence length="88" mass="9837">MANMSPASKRSKRQQLLQMYGNRCCWCGKQMTKSERTIEHLIPKSRGGSNSISNLRLACFTCNNSRGNSLLPPGIRNAGFELANITYQ</sequence>
<keyword evidence="3" id="KW-1185">Reference proteome</keyword>
<gene>
    <name evidence="2" type="ORF">H6G68_25620</name>
</gene>
<dbReference type="PANTHER" id="PTHR33877:SF2">
    <property type="entry name" value="OS07G0170200 PROTEIN"/>
    <property type="match status" value="1"/>
</dbReference>
<dbReference type="Pfam" id="PF14279">
    <property type="entry name" value="HNH_5"/>
    <property type="match status" value="1"/>
</dbReference>
<dbReference type="Gene3D" id="1.10.30.50">
    <property type="match status" value="1"/>
</dbReference>
<dbReference type="Proteomes" id="UP000660381">
    <property type="component" value="Unassembled WGS sequence"/>
</dbReference>
<accession>A0ABR8JBD3</accession>
<proteinExistence type="predicted"/>
<dbReference type="PANTHER" id="PTHR33877">
    <property type="entry name" value="SLL1193 PROTEIN"/>
    <property type="match status" value="1"/>
</dbReference>
<dbReference type="InterPro" id="IPR029471">
    <property type="entry name" value="HNH_5"/>
</dbReference>
<evidence type="ECO:0000313" key="3">
    <source>
        <dbReference type="Proteomes" id="UP000660381"/>
    </source>
</evidence>
<dbReference type="CDD" id="cd00085">
    <property type="entry name" value="HNHc"/>
    <property type="match status" value="1"/>
</dbReference>
<dbReference type="EMBL" id="JACJTQ010000074">
    <property type="protein sequence ID" value="MBD2695069.1"/>
    <property type="molecule type" value="Genomic_DNA"/>
</dbReference>
<dbReference type="InterPro" id="IPR003615">
    <property type="entry name" value="HNH_nuc"/>
</dbReference>
<keyword evidence="2" id="KW-0378">Hydrolase</keyword>
<comment type="caution">
    <text evidence="2">The sequence shown here is derived from an EMBL/GenBank/DDBJ whole genome shotgun (WGS) entry which is preliminary data.</text>
</comment>
<dbReference type="SMART" id="SM00507">
    <property type="entry name" value="HNHc"/>
    <property type="match status" value="1"/>
</dbReference>
<dbReference type="InterPro" id="IPR052892">
    <property type="entry name" value="NA-targeting_endonuclease"/>
</dbReference>
<name>A0ABR8JBD3_9NOST</name>
<dbReference type="RefSeq" id="WP_071192002.1">
    <property type="nucleotide sequence ID" value="NZ_JACJTQ010000074.1"/>
</dbReference>